<proteinExistence type="predicted"/>
<feature type="region of interest" description="Disordered" evidence="1">
    <location>
        <begin position="100"/>
        <end position="123"/>
    </location>
</feature>
<evidence type="ECO:0000313" key="3">
    <source>
        <dbReference type="Proteomes" id="UP001386955"/>
    </source>
</evidence>
<name>A0AAN9SCH8_PSOTE</name>
<dbReference type="AlphaFoldDB" id="A0AAN9SCH8"/>
<reference evidence="2 3" key="1">
    <citation type="submission" date="2024-01" db="EMBL/GenBank/DDBJ databases">
        <title>The genomes of 5 underutilized Papilionoideae crops provide insights into root nodulation and disease resistanc.</title>
        <authorList>
            <person name="Jiang F."/>
        </authorList>
    </citation>
    <scope>NUCLEOTIDE SEQUENCE [LARGE SCALE GENOMIC DNA]</scope>
    <source>
        <strain evidence="2">DUOXIRENSHENG_FW03</strain>
        <tissue evidence="2">Leaves</tissue>
    </source>
</reference>
<comment type="caution">
    <text evidence="2">The sequence shown here is derived from an EMBL/GenBank/DDBJ whole genome shotgun (WGS) entry which is preliminary data.</text>
</comment>
<evidence type="ECO:0000313" key="2">
    <source>
        <dbReference type="EMBL" id="KAK7393823.1"/>
    </source>
</evidence>
<dbReference type="EMBL" id="JAYMYS010000005">
    <property type="protein sequence ID" value="KAK7393823.1"/>
    <property type="molecule type" value="Genomic_DNA"/>
</dbReference>
<sequence length="180" mass="20084">MAVKRNSLEPLAPKKLRNLELFQPRKEYHWLSHDAKQTSISMEVGCCGCYGHVSHGCTLTPPASLMDNAMDPTANQPLEASSPTQVVETHGHWMVVKRKPSCNSMTKSQNSNQSQNRNNCKNHAQNNMSHAKITHSQRPARDSHNSVLDVHHHVALPSQEGSTHLHVPQPYVALHPLDQT</sequence>
<gene>
    <name evidence="2" type="ORF">VNO78_22387</name>
</gene>
<feature type="compositionally biased region" description="Low complexity" evidence="1">
    <location>
        <begin position="108"/>
        <end position="119"/>
    </location>
</feature>
<organism evidence="2 3">
    <name type="scientific">Psophocarpus tetragonolobus</name>
    <name type="common">Winged bean</name>
    <name type="synonym">Dolichos tetragonolobus</name>
    <dbReference type="NCBI Taxonomy" id="3891"/>
    <lineage>
        <taxon>Eukaryota</taxon>
        <taxon>Viridiplantae</taxon>
        <taxon>Streptophyta</taxon>
        <taxon>Embryophyta</taxon>
        <taxon>Tracheophyta</taxon>
        <taxon>Spermatophyta</taxon>
        <taxon>Magnoliopsida</taxon>
        <taxon>eudicotyledons</taxon>
        <taxon>Gunneridae</taxon>
        <taxon>Pentapetalae</taxon>
        <taxon>rosids</taxon>
        <taxon>fabids</taxon>
        <taxon>Fabales</taxon>
        <taxon>Fabaceae</taxon>
        <taxon>Papilionoideae</taxon>
        <taxon>50 kb inversion clade</taxon>
        <taxon>NPAAA clade</taxon>
        <taxon>indigoferoid/millettioid clade</taxon>
        <taxon>Phaseoleae</taxon>
        <taxon>Psophocarpus</taxon>
    </lineage>
</organism>
<accession>A0AAN9SCH8</accession>
<keyword evidence="3" id="KW-1185">Reference proteome</keyword>
<dbReference type="Proteomes" id="UP001386955">
    <property type="component" value="Unassembled WGS sequence"/>
</dbReference>
<protein>
    <submittedName>
        <fullName evidence="2">Uncharacterized protein</fullName>
    </submittedName>
</protein>
<evidence type="ECO:0000256" key="1">
    <source>
        <dbReference type="SAM" id="MobiDB-lite"/>
    </source>
</evidence>